<dbReference type="EMBL" id="JASBWU010000006">
    <property type="protein sequence ID" value="KAJ9120848.1"/>
    <property type="molecule type" value="Genomic_DNA"/>
</dbReference>
<proteinExistence type="predicted"/>
<organism evidence="1 2">
    <name type="scientific">Naganishia vaughanmartiniae</name>
    <dbReference type="NCBI Taxonomy" id="1424756"/>
    <lineage>
        <taxon>Eukaryota</taxon>
        <taxon>Fungi</taxon>
        <taxon>Dikarya</taxon>
        <taxon>Basidiomycota</taxon>
        <taxon>Agaricomycotina</taxon>
        <taxon>Tremellomycetes</taxon>
        <taxon>Filobasidiales</taxon>
        <taxon>Filobasidiaceae</taxon>
        <taxon>Naganishia</taxon>
    </lineage>
</organism>
<sequence>MAPWTHSEDARSDASTTAERDLSETSQPLHADEKAKSPVITFDTPAEVLMKPLNVRLLWARRRDCPHQQGLSKGAAFSVGASNRLEMHFSHGTLVFQVTSKATYQWRYEVNLSSAGGEIMLSRMKRNAPPSGPHAFGRGSKTNPMRIEELRIWKETYATRFSPAAPFHVNLQDSEFLRDLVVVYNRKDNHEQYCYVDRGMRGMVAGQAYQRPQFSMNPTTQLSTSHSSVRRSQVQPSRNSLKPTRHGPRWKGPWMSWLKLKRSQRKERPGHFEAAVGSPVGNHERRGSSETGDTNRSESINEGEEQEETQQEEAAMEGPEA</sequence>
<evidence type="ECO:0000313" key="2">
    <source>
        <dbReference type="Proteomes" id="UP001243375"/>
    </source>
</evidence>
<gene>
    <name evidence="1" type="ORF">QFC22_002782</name>
</gene>
<protein>
    <submittedName>
        <fullName evidence="1">Uncharacterized protein</fullName>
    </submittedName>
</protein>
<keyword evidence="2" id="KW-1185">Reference proteome</keyword>
<dbReference type="Proteomes" id="UP001243375">
    <property type="component" value="Unassembled WGS sequence"/>
</dbReference>
<evidence type="ECO:0000313" key="1">
    <source>
        <dbReference type="EMBL" id="KAJ9120848.1"/>
    </source>
</evidence>
<comment type="caution">
    <text evidence="1">The sequence shown here is derived from an EMBL/GenBank/DDBJ whole genome shotgun (WGS) entry which is preliminary data.</text>
</comment>
<name>A0ACC2X9Z9_9TREE</name>
<accession>A0ACC2X9Z9</accession>
<reference evidence="1" key="1">
    <citation type="submission" date="2023-04" db="EMBL/GenBank/DDBJ databases">
        <title>Draft Genome sequencing of Naganishia species isolated from polar environments using Oxford Nanopore Technology.</title>
        <authorList>
            <person name="Leo P."/>
            <person name="Venkateswaran K."/>
        </authorList>
    </citation>
    <scope>NUCLEOTIDE SEQUENCE</scope>
    <source>
        <strain evidence="1">MNA-CCFEE 5425</strain>
    </source>
</reference>